<organism evidence="1 2">
    <name type="scientific">Plakobranchus ocellatus</name>
    <dbReference type="NCBI Taxonomy" id="259542"/>
    <lineage>
        <taxon>Eukaryota</taxon>
        <taxon>Metazoa</taxon>
        <taxon>Spiralia</taxon>
        <taxon>Lophotrochozoa</taxon>
        <taxon>Mollusca</taxon>
        <taxon>Gastropoda</taxon>
        <taxon>Heterobranchia</taxon>
        <taxon>Euthyneura</taxon>
        <taxon>Panpulmonata</taxon>
        <taxon>Sacoglossa</taxon>
        <taxon>Placobranchoidea</taxon>
        <taxon>Plakobranchidae</taxon>
        <taxon>Plakobranchus</taxon>
    </lineage>
</organism>
<accession>A0AAV4CX78</accession>
<dbReference type="EMBL" id="BLXT01007050">
    <property type="protein sequence ID" value="GFO36331.1"/>
    <property type="molecule type" value="Genomic_DNA"/>
</dbReference>
<keyword evidence="2" id="KW-1185">Reference proteome</keyword>
<proteinExistence type="predicted"/>
<keyword evidence="1" id="KW-0067">ATP-binding</keyword>
<dbReference type="AlphaFoldDB" id="A0AAV4CX78"/>
<reference evidence="1 2" key="1">
    <citation type="journal article" date="2021" name="Elife">
        <title>Chloroplast acquisition without the gene transfer in kleptoplastic sea slugs, Plakobranchus ocellatus.</title>
        <authorList>
            <person name="Maeda T."/>
            <person name="Takahashi S."/>
            <person name="Yoshida T."/>
            <person name="Shimamura S."/>
            <person name="Takaki Y."/>
            <person name="Nagai Y."/>
            <person name="Toyoda A."/>
            <person name="Suzuki Y."/>
            <person name="Arimoto A."/>
            <person name="Ishii H."/>
            <person name="Satoh N."/>
            <person name="Nishiyama T."/>
            <person name="Hasebe M."/>
            <person name="Maruyama T."/>
            <person name="Minagawa J."/>
            <person name="Obokata J."/>
            <person name="Shigenobu S."/>
        </authorList>
    </citation>
    <scope>NUCLEOTIDE SEQUENCE [LARGE SCALE GENOMIC DNA]</scope>
</reference>
<dbReference type="Proteomes" id="UP000735302">
    <property type="component" value="Unassembled WGS sequence"/>
</dbReference>
<protein>
    <submittedName>
        <fullName evidence="1">ATP-binding cassette sub-family a member 1</fullName>
    </submittedName>
</protein>
<name>A0AAV4CX78_9GAST</name>
<dbReference type="GO" id="GO:0005524">
    <property type="term" value="F:ATP binding"/>
    <property type="evidence" value="ECO:0007669"/>
    <property type="project" value="UniProtKB-KW"/>
</dbReference>
<gene>
    <name evidence="1" type="ORF">PoB_006283600</name>
</gene>
<sequence>MDTDRVDSTKKIKDKYWRPGPRSYFSAMKYWIYGFIYIQDMIDHAIIRHQTNVTQEPGVYTHQFPYPCYVWDR</sequence>
<evidence type="ECO:0000313" key="2">
    <source>
        <dbReference type="Proteomes" id="UP000735302"/>
    </source>
</evidence>
<comment type="caution">
    <text evidence="1">The sequence shown here is derived from an EMBL/GenBank/DDBJ whole genome shotgun (WGS) entry which is preliminary data.</text>
</comment>
<evidence type="ECO:0000313" key="1">
    <source>
        <dbReference type="EMBL" id="GFO36331.1"/>
    </source>
</evidence>
<keyword evidence="1" id="KW-0547">Nucleotide-binding</keyword>